<gene>
    <name evidence="2" type="ORF">ERS008198_02868</name>
    <name evidence="3" type="ORF">ERS008202_03374</name>
    <name evidence="1" type="ORF">ERS008207_02110</name>
</gene>
<dbReference type="Proteomes" id="UP000041314">
    <property type="component" value="Unassembled WGS sequence"/>
</dbReference>
<dbReference type="Proteomes" id="UP000039541">
    <property type="component" value="Unassembled WGS sequence"/>
</dbReference>
<evidence type="ECO:0000313" key="5">
    <source>
        <dbReference type="Proteomes" id="UP000041314"/>
    </source>
</evidence>
<accession>A0A655CME6</accession>
<evidence type="ECO:0000313" key="6">
    <source>
        <dbReference type="Proteomes" id="UP000042394"/>
    </source>
</evidence>
<evidence type="ECO:0000313" key="1">
    <source>
        <dbReference type="EMBL" id="CNU20252.1"/>
    </source>
</evidence>
<dbReference type="Proteomes" id="UP000042394">
    <property type="component" value="Unassembled WGS sequence"/>
</dbReference>
<dbReference type="EMBL" id="CQPC01000051">
    <property type="protein sequence ID" value="CNU71534.1"/>
    <property type="molecule type" value="Genomic_DNA"/>
</dbReference>
<dbReference type="EMBL" id="CQPA01000023">
    <property type="protein sequence ID" value="CNU47518.1"/>
    <property type="molecule type" value="Genomic_DNA"/>
</dbReference>
<evidence type="ECO:0000313" key="4">
    <source>
        <dbReference type="Proteomes" id="UP000039541"/>
    </source>
</evidence>
<evidence type="ECO:0000313" key="3">
    <source>
        <dbReference type="EMBL" id="CNU71534.1"/>
    </source>
</evidence>
<evidence type="ECO:0000313" key="2">
    <source>
        <dbReference type="EMBL" id="CNU47518.1"/>
    </source>
</evidence>
<dbReference type="EMBL" id="CQPD01000018">
    <property type="protein sequence ID" value="CNU20252.1"/>
    <property type="molecule type" value="Genomic_DNA"/>
</dbReference>
<reference evidence="4 5" key="1">
    <citation type="submission" date="2015-03" db="EMBL/GenBank/DDBJ databases">
        <authorList>
            <consortium name="Pathogen Informatics"/>
        </authorList>
    </citation>
    <scope>NUCLEOTIDE SEQUENCE [LARGE SCALE GENOMIC DNA]</scope>
    <source>
        <strain evidence="3 4">3476</strain>
        <strain evidence="2 5">A1104</strain>
        <strain evidence="1 6">D4891</strain>
    </source>
</reference>
<sequence>MPASSRPVSASDKGRVQGRFHASSHTTFHIDHAVSHQRRDVSQLSDYWHPVSHAAAVRSAAVASERSVDRYRGRQPVYRHLAYPGRRGSKSRHVRRTSDGYHRSVLLRRIRSADAGQSNRSPGSAARMGHTDCWSCAAGHR</sequence>
<organism evidence="1 6">
    <name type="scientific">Salmonella enterica subsp. enterica serovar Bovismorbificans</name>
    <dbReference type="NCBI Taxonomy" id="58097"/>
    <lineage>
        <taxon>Bacteria</taxon>
        <taxon>Pseudomonadati</taxon>
        <taxon>Pseudomonadota</taxon>
        <taxon>Gammaproteobacteria</taxon>
        <taxon>Enterobacterales</taxon>
        <taxon>Enterobacteriaceae</taxon>
        <taxon>Salmonella</taxon>
    </lineage>
</organism>
<dbReference type="AlphaFoldDB" id="A0A655CME6"/>
<protein>
    <submittedName>
        <fullName evidence="1">Uncharacterized protein</fullName>
    </submittedName>
</protein>
<name>A0A655CME6_SALET</name>
<proteinExistence type="predicted"/>